<protein>
    <submittedName>
        <fullName evidence="1">Uncharacterized protein</fullName>
    </submittedName>
</protein>
<evidence type="ECO:0000313" key="2">
    <source>
        <dbReference type="Proteomes" id="UP001153269"/>
    </source>
</evidence>
<keyword evidence="2" id="KW-1185">Reference proteome</keyword>
<name>A0A9N7U5J4_PLEPL</name>
<sequence length="100" mass="10488">MRLQSKPCPASTLPSFLRLPRPFPSSPPAALSNTSSPRSAHLLRPPLCASLSLSSSTAMLLGSALVNDFLALKAPLPEAVVMASAPSLVETRRHCVSVDP</sequence>
<accession>A0A9N7U5J4</accession>
<comment type="caution">
    <text evidence="1">The sequence shown here is derived from an EMBL/GenBank/DDBJ whole genome shotgun (WGS) entry which is preliminary data.</text>
</comment>
<proteinExistence type="predicted"/>
<evidence type="ECO:0000313" key="1">
    <source>
        <dbReference type="EMBL" id="CAB1424657.1"/>
    </source>
</evidence>
<dbReference type="EMBL" id="CADEAL010000746">
    <property type="protein sequence ID" value="CAB1424657.1"/>
    <property type="molecule type" value="Genomic_DNA"/>
</dbReference>
<dbReference type="Proteomes" id="UP001153269">
    <property type="component" value="Unassembled WGS sequence"/>
</dbReference>
<organism evidence="1 2">
    <name type="scientific">Pleuronectes platessa</name>
    <name type="common">European plaice</name>
    <dbReference type="NCBI Taxonomy" id="8262"/>
    <lineage>
        <taxon>Eukaryota</taxon>
        <taxon>Metazoa</taxon>
        <taxon>Chordata</taxon>
        <taxon>Craniata</taxon>
        <taxon>Vertebrata</taxon>
        <taxon>Euteleostomi</taxon>
        <taxon>Actinopterygii</taxon>
        <taxon>Neopterygii</taxon>
        <taxon>Teleostei</taxon>
        <taxon>Neoteleostei</taxon>
        <taxon>Acanthomorphata</taxon>
        <taxon>Carangaria</taxon>
        <taxon>Pleuronectiformes</taxon>
        <taxon>Pleuronectoidei</taxon>
        <taxon>Pleuronectidae</taxon>
        <taxon>Pleuronectes</taxon>
    </lineage>
</organism>
<gene>
    <name evidence="1" type="ORF">PLEPLA_LOCUS12585</name>
</gene>
<reference evidence="1" key="1">
    <citation type="submission" date="2020-03" db="EMBL/GenBank/DDBJ databases">
        <authorList>
            <person name="Weist P."/>
        </authorList>
    </citation>
    <scope>NUCLEOTIDE SEQUENCE</scope>
</reference>
<dbReference type="AlphaFoldDB" id="A0A9N7U5J4"/>